<gene>
    <name evidence="1" type="ORF">K040078D81_53780</name>
</gene>
<evidence type="ECO:0000313" key="2">
    <source>
        <dbReference type="Proteomes" id="UP001600943"/>
    </source>
</evidence>
<organism evidence="1 2">
    <name type="scientific">Blautia hominis</name>
    <dbReference type="NCBI Taxonomy" id="2025493"/>
    <lineage>
        <taxon>Bacteria</taxon>
        <taxon>Bacillati</taxon>
        <taxon>Bacillota</taxon>
        <taxon>Clostridia</taxon>
        <taxon>Lachnospirales</taxon>
        <taxon>Lachnospiraceae</taxon>
        <taxon>Blautia</taxon>
    </lineage>
</organism>
<comment type="caution">
    <text evidence="1">The sequence shown here is derived from an EMBL/GenBank/DDBJ whole genome shotgun (WGS) entry which is preliminary data.</text>
</comment>
<dbReference type="EMBL" id="BAABYW010000002">
    <property type="protein sequence ID" value="GAA6411261.1"/>
    <property type="molecule type" value="Genomic_DNA"/>
</dbReference>
<accession>A0ABQ0BIH8</accession>
<sequence length="87" mass="10238">MIKKFVAEPEKIREELKRINENSEMKVDMLISLRTICEIWEGLGYGPSHFIMKEEAVERQVDFISKNGYTLSKNRVLESRKKGKSYI</sequence>
<keyword evidence="2" id="KW-1185">Reference proteome</keyword>
<reference evidence="1 2" key="1">
    <citation type="submission" date="2024-04" db="EMBL/GenBank/DDBJ databases">
        <title>Defined microbial consortia suppress multidrug-resistant proinflammatory Enterobacteriaceae via ecological control.</title>
        <authorList>
            <person name="Furuichi M."/>
            <person name="Kawaguchi T."/>
            <person name="Pust M."/>
            <person name="Yasuma K."/>
            <person name="Plichta D."/>
            <person name="Hasegawa N."/>
            <person name="Ohya T."/>
            <person name="Bhattarai S."/>
            <person name="Sasajima S."/>
            <person name="Aoto Y."/>
            <person name="Tuganbaev T."/>
            <person name="Yaginuma M."/>
            <person name="Ueda M."/>
            <person name="Okahashi N."/>
            <person name="Amafuji K."/>
            <person name="Kiridooshi Y."/>
            <person name="Sugita K."/>
            <person name="Strazar M."/>
            <person name="Skelly A."/>
            <person name="Suda W."/>
            <person name="Hattori M."/>
            <person name="Nakamoto N."/>
            <person name="Caballero S."/>
            <person name="Norman J."/>
            <person name="Olle B."/>
            <person name="Tanoue T."/>
            <person name="Arita M."/>
            <person name="Bucci V."/>
            <person name="Atarashi K."/>
            <person name="Xavier R."/>
            <person name="Honda K."/>
        </authorList>
    </citation>
    <scope>NUCLEOTIDE SEQUENCE [LARGE SCALE GENOMIC DNA]</scope>
    <source>
        <strain evidence="2">k04-0078-D8-1</strain>
    </source>
</reference>
<dbReference type="Proteomes" id="UP001600943">
    <property type="component" value="Unassembled WGS sequence"/>
</dbReference>
<name>A0ABQ0BIH8_9FIRM</name>
<proteinExistence type="predicted"/>
<evidence type="ECO:0000313" key="1">
    <source>
        <dbReference type="EMBL" id="GAA6411261.1"/>
    </source>
</evidence>
<protein>
    <submittedName>
        <fullName evidence="1">Uncharacterized protein</fullName>
    </submittedName>
</protein>
<dbReference type="RefSeq" id="WP_289070352.1">
    <property type="nucleotide sequence ID" value="NZ_BAABYW010000002.1"/>
</dbReference>